<comment type="catalytic activity">
    <reaction evidence="7 8">
        <text>UDP-N-acetyl-alpha-D-muramoyl-L-alanine + D-glutamate + ATP = UDP-N-acetyl-alpha-D-muramoyl-L-alanyl-D-glutamate + ADP + phosphate + H(+)</text>
        <dbReference type="Rhea" id="RHEA:16429"/>
        <dbReference type="ChEBI" id="CHEBI:15378"/>
        <dbReference type="ChEBI" id="CHEBI:29986"/>
        <dbReference type="ChEBI" id="CHEBI:30616"/>
        <dbReference type="ChEBI" id="CHEBI:43474"/>
        <dbReference type="ChEBI" id="CHEBI:83898"/>
        <dbReference type="ChEBI" id="CHEBI:83900"/>
        <dbReference type="ChEBI" id="CHEBI:456216"/>
        <dbReference type="EC" id="6.3.2.9"/>
    </reaction>
</comment>
<comment type="similarity">
    <text evidence="7">Belongs to the MurCDEF family.</text>
</comment>
<evidence type="ECO:0000256" key="6">
    <source>
        <dbReference type="ARBA" id="ARBA00022840"/>
    </source>
</evidence>
<dbReference type="GO" id="GO:0071555">
    <property type="term" value="P:cell wall organization"/>
    <property type="evidence" value="ECO:0007669"/>
    <property type="project" value="UniProtKB-KW"/>
</dbReference>
<dbReference type="EC" id="6.3.2.9" evidence="7 8"/>
<dbReference type="Gene3D" id="3.40.50.720">
    <property type="entry name" value="NAD(P)-binding Rossmann-like Domain"/>
    <property type="match status" value="1"/>
</dbReference>
<evidence type="ECO:0000259" key="9">
    <source>
        <dbReference type="Pfam" id="PF02875"/>
    </source>
</evidence>
<evidence type="ECO:0000256" key="3">
    <source>
        <dbReference type="ARBA" id="ARBA00022490"/>
    </source>
</evidence>
<keyword evidence="7 8" id="KW-0132">Cell division</keyword>
<keyword evidence="3 7" id="KW-0963">Cytoplasm</keyword>
<dbReference type="NCBIfam" id="TIGR01087">
    <property type="entry name" value="murD"/>
    <property type="match status" value="1"/>
</dbReference>
<dbReference type="InterPro" id="IPR036615">
    <property type="entry name" value="Mur_ligase_C_dom_sf"/>
</dbReference>
<gene>
    <name evidence="7" type="primary">murD</name>
    <name evidence="11" type="ORF">A3A65_03235</name>
</gene>
<evidence type="ECO:0000259" key="10">
    <source>
        <dbReference type="Pfam" id="PF08245"/>
    </source>
</evidence>
<dbReference type="PANTHER" id="PTHR43692">
    <property type="entry name" value="UDP-N-ACETYLMURAMOYLALANINE--D-GLUTAMATE LIGASE"/>
    <property type="match status" value="1"/>
</dbReference>
<dbReference type="STRING" id="1797593.A3A65_03235"/>
<dbReference type="UniPathway" id="UPA00219"/>
<reference evidence="11 12" key="1">
    <citation type="journal article" date="2016" name="Nat. Commun.">
        <title>Thousands of microbial genomes shed light on interconnected biogeochemical processes in an aquifer system.</title>
        <authorList>
            <person name="Anantharaman K."/>
            <person name="Brown C.T."/>
            <person name="Hug L.A."/>
            <person name="Sharon I."/>
            <person name="Castelle C.J."/>
            <person name="Probst A.J."/>
            <person name="Thomas B.C."/>
            <person name="Singh A."/>
            <person name="Wilkins M.J."/>
            <person name="Karaoz U."/>
            <person name="Brodie E.L."/>
            <person name="Williams K.H."/>
            <person name="Hubbard S.S."/>
            <person name="Banfield J.F."/>
        </authorList>
    </citation>
    <scope>NUCLEOTIDE SEQUENCE [LARGE SCALE GENOMIC DNA]</scope>
</reference>
<feature type="binding site" evidence="7">
    <location>
        <begin position="125"/>
        <end position="131"/>
    </location>
    <ligand>
        <name>ATP</name>
        <dbReference type="ChEBI" id="CHEBI:30616"/>
    </ligand>
</feature>
<dbReference type="InterPro" id="IPR013221">
    <property type="entry name" value="Mur_ligase_cen"/>
</dbReference>
<dbReference type="Gene3D" id="3.90.190.20">
    <property type="entry name" value="Mur ligase, C-terminal domain"/>
    <property type="match status" value="1"/>
</dbReference>
<evidence type="ECO:0000256" key="2">
    <source>
        <dbReference type="ARBA" id="ARBA00004752"/>
    </source>
</evidence>
<dbReference type="GO" id="GO:0008360">
    <property type="term" value="P:regulation of cell shape"/>
    <property type="evidence" value="ECO:0007669"/>
    <property type="project" value="UniProtKB-KW"/>
</dbReference>
<dbReference type="InterPro" id="IPR005762">
    <property type="entry name" value="MurD"/>
</dbReference>
<organism evidence="11 12">
    <name type="scientific">Candidatus Chisholmbacteria bacterium RIFCSPLOWO2_01_FULL_49_14</name>
    <dbReference type="NCBI Taxonomy" id="1797593"/>
    <lineage>
        <taxon>Bacteria</taxon>
        <taxon>Candidatus Chisholmiibacteriota</taxon>
    </lineage>
</organism>
<evidence type="ECO:0000313" key="12">
    <source>
        <dbReference type="Proteomes" id="UP000176723"/>
    </source>
</evidence>
<comment type="function">
    <text evidence="7 8">Cell wall formation. Catalyzes the addition of glutamate to the nucleotide precursor UDP-N-acetylmuramoyl-L-alanine (UMA).</text>
</comment>
<dbReference type="HAMAP" id="MF_00639">
    <property type="entry name" value="MurD"/>
    <property type="match status" value="1"/>
</dbReference>
<dbReference type="AlphaFoldDB" id="A0A1G1W341"/>
<dbReference type="GO" id="GO:0051301">
    <property type="term" value="P:cell division"/>
    <property type="evidence" value="ECO:0007669"/>
    <property type="project" value="UniProtKB-KW"/>
</dbReference>
<dbReference type="GO" id="GO:0008764">
    <property type="term" value="F:UDP-N-acetylmuramoylalanine-D-glutamate ligase activity"/>
    <property type="evidence" value="ECO:0007669"/>
    <property type="project" value="UniProtKB-UniRule"/>
</dbReference>
<keyword evidence="7 8" id="KW-0133">Cell shape</keyword>
<dbReference type="Proteomes" id="UP000176723">
    <property type="component" value="Unassembled WGS sequence"/>
</dbReference>
<dbReference type="GO" id="GO:0005737">
    <property type="term" value="C:cytoplasm"/>
    <property type="evidence" value="ECO:0007669"/>
    <property type="project" value="UniProtKB-SubCell"/>
</dbReference>
<feature type="domain" description="Mur ligase central" evidence="10">
    <location>
        <begin position="123"/>
        <end position="257"/>
    </location>
</feature>
<evidence type="ECO:0000256" key="1">
    <source>
        <dbReference type="ARBA" id="ARBA00004496"/>
    </source>
</evidence>
<keyword evidence="6 7" id="KW-0067">ATP-binding</keyword>
<dbReference type="SUPFAM" id="SSF51984">
    <property type="entry name" value="MurCD N-terminal domain"/>
    <property type="match status" value="1"/>
</dbReference>
<evidence type="ECO:0000256" key="5">
    <source>
        <dbReference type="ARBA" id="ARBA00022741"/>
    </source>
</evidence>
<keyword evidence="7 8" id="KW-0961">Cell wall biogenesis/degradation</keyword>
<evidence type="ECO:0000313" key="11">
    <source>
        <dbReference type="EMBL" id="OGY22031.1"/>
    </source>
</evidence>
<accession>A0A1G1W341</accession>
<dbReference type="PANTHER" id="PTHR43692:SF1">
    <property type="entry name" value="UDP-N-ACETYLMURAMOYLALANINE--D-GLUTAMATE LIGASE"/>
    <property type="match status" value="1"/>
</dbReference>
<name>A0A1G1W341_9BACT</name>
<dbReference type="Pfam" id="PF21799">
    <property type="entry name" value="MurD-like_N"/>
    <property type="match status" value="1"/>
</dbReference>
<comment type="caution">
    <text evidence="11">The sequence shown here is derived from an EMBL/GenBank/DDBJ whole genome shotgun (WGS) entry which is preliminary data.</text>
</comment>
<dbReference type="InterPro" id="IPR004101">
    <property type="entry name" value="Mur_ligase_C"/>
</dbReference>
<dbReference type="GO" id="GO:0009252">
    <property type="term" value="P:peptidoglycan biosynthetic process"/>
    <property type="evidence" value="ECO:0007669"/>
    <property type="project" value="UniProtKB-UniRule"/>
</dbReference>
<evidence type="ECO:0000256" key="7">
    <source>
        <dbReference type="HAMAP-Rule" id="MF_00639"/>
    </source>
</evidence>
<dbReference type="SUPFAM" id="SSF53244">
    <property type="entry name" value="MurD-like peptide ligases, peptide-binding domain"/>
    <property type="match status" value="1"/>
</dbReference>
<dbReference type="SUPFAM" id="SSF53623">
    <property type="entry name" value="MurD-like peptide ligases, catalytic domain"/>
    <property type="match status" value="1"/>
</dbReference>
<keyword evidence="5 7" id="KW-0547">Nucleotide-binding</keyword>
<dbReference type="GO" id="GO:0005524">
    <property type="term" value="F:ATP binding"/>
    <property type="evidence" value="ECO:0007669"/>
    <property type="project" value="UniProtKB-UniRule"/>
</dbReference>
<dbReference type="EMBL" id="MHCL01000007">
    <property type="protein sequence ID" value="OGY22031.1"/>
    <property type="molecule type" value="Genomic_DNA"/>
</dbReference>
<dbReference type="InterPro" id="IPR036565">
    <property type="entry name" value="Mur-like_cat_sf"/>
</dbReference>
<dbReference type="Gene3D" id="3.40.1190.10">
    <property type="entry name" value="Mur-like, catalytic domain"/>
    <property type="match status" value="1"/>
</dbReference>
<evidence type="ECO:0000256" key="4">
    <source>
        <dbReference type="ARBA" id="ARBA00022598"/>
    </source>
</evidence>
<feature type="domain" description="Mur ligase C-terminal" evidence="9">
    <location>
        <begin position="304"/>
        <end position="419"/>
    </location>
</feature>
<proteinExistence type="inferred from homology"/>
<comment type="pathway">
    <text evidence="2 7 8">Cell wall biogenesis; peptidoglycan biosynthesis.</text>
</comment>
<keyword evidence="7 8" id="KW-0131">Cell cycle</keyword>
<protein>
    <recommendedName>
        <fullName evidence="7 8">UDP-N-acetylmuramoylalanine--D-glutamate ligase</fullName>
        <ecNumber evidence="7 8">6.3.2.9</ecNumber>
    </recommendedName>
    <alternativeName>
        <fullName evidence="7">D-glutamic acid-adding enzyme</fullName>
    </alternativeName>
    <alternativeName>
        <fullName evidence="7">UDP-N-acetylmuramoyl-L-alanyl-D-glutamate synthetase</fullName>
    </alternativeName>
</protein>
<keyword evidence="4 7" id="KW-0436">Ligase</keyword>
<comment type="subcellular location">
    <subcellularLocation>
        <location evidence="1 7 8">Cytoplasm</location>
    </subcellularLocation>
</comment>
<keyword evidence="7 8" id="KW-0573">Peptidoglycan synthesis</keyword>
<sequence length="448" mass="49723">MNAFERFRQDFQGKRVLILGLGLLGRGVEVAKIFCDIGCQVLVTDKKDEGQLRPSMDKLRNFPIRFELGTQGEELVNEAEIIIRNPAVPWTHPLLQAARRRNKSVLMDTSLFGRYFPGLTIGVTGTRGKTTTTLLIFAILSKLVDQPIILAGNATRRANLGLLKKASANSVAVMELSSWELQGWREEQLSPQIAVVTNIYPDHLNRYINMGEYQADKEAIFAFQKKTDALILNRRNPLTRAMASKAVSRIIWFSNRDLPKSWRLKIPGEHNRENAAAVLQVSRLFGLDPGAVKPIITNFPAVEHRFETLGSLKGITFINDTTSTTPTATIKALDVCPKPPILVIGGESKRLPLSELVTAVVKQCKALALLKGSGTHELKTALKKISHPPIIAEDRDFSDTVLAAADYAKEGDIVLLSPAFTSFAEFANEFERGERFRDIFTTLSKSKT</sequence>
<evidence type="ECO:0000256" key="8">
    <source>
        <dbReference type="RuleBase" id="RU003664"/>
    </source>
</evidence>
<dbReference type="Pfam" id="PF08245">
    <property type="entry name" value="Mur_ligase_M"/>
    <property type="match status" value="1"/>
</dbReference>
<dbReference type="Pfam" id="PF02875">
    <property type="entry name" value="Mur_ligase_C"/>
    <property type="match status" value="1"/>
</dbReference>